<dbReference type="AlphaFoldDB" id="R8BAR8"/>
<dbReference type="GeneID" id="19328959"/>
<reference evidence="2" key="1">
    <citation type="journal article" date="2013" name="Genome Announc.">
        <title>Draft genome sequence of the ascomycete Phaeoacremonium aleophilum strain UCR-PA7, a causal agent of the esca disease complex in grapevines.</title>
        <authorList>
            <person name="Blanco-Ulate B."/>
            <person name="Rolshausen P."/>
            <person name="Cantu D."/>
        </authorList>
    </citation>
    <scope>NUCLEOTIDE SEQUENCE [LARGE SCALE GENOMIC DNA]</scope>
    <source>
        <strain evidence="2">UCR-PA7</strain>
    </source>
</reference>
<accession>R8BAR8</accession>
<dbReference type="Proteomes" id="UP000014074">
    <property type="component" value="Unassembled WGS sequence"/>
</dbReference>
<dbReference type="OrthoDB" id="5415867at2759"/>
<dbReference type="EMBL" id="KB933348">
    <property type="protein sequence ID" value="EON96389.1"/>
    <property type="molecule type" value="Genomic_DNA"/>
</dbReference>
<name>R8BAR8_PHAM7</name>
<keyword evidence="2" id="KW-1185">Reference proteome</keyword>
<proteinExistence type="predicted"/>
<dbReference type="eggNOG" id="ENOG502S40X">
    <property type="taxonomic scope" value="Eukaryota"/>
</dbReference>
<dbReference type="HOGENOM" id="CLU_744304_0_0_1"/>
<gene>
    <name evidence="1" type="ORF">UCRPA7_8135</name>
</gene>
<organism evidence="1 2">
    <name type="scientific">Phaeoacremonium minimum (strain UCR-PA7)</name>
    <name type="common">Esca disease fungus</name>
    <name type="synonym">Togninia minima</name>
    <dbReference type="NCBI Taxonomy" id="1286976"/>
    <lineage>
        <taxon>Eukaryota</taxon>
        <taxon>Fungi</taxon>
        <taxon>Dikarya</taxon>
        <taxon>Ascomycota</taxon>
        <taxon>Pezizomycotina</taxon>
        <taxon>Sordariomycetes</taxon>
        <taxon>Sordariomycetidae</taxon>
        <taxon>Togniniales</taxon>
        <taxon>Togniniaceae</taxon>
        <taxon>Phaeoacremonium</taxon>
    </lineage>
</organism>
<dbReference type="RefSeq" id="XP_007918845.1">
    <property type="nucleotide sequence ID" value="XM_007920654.1"/>
</dbReference>
<evidence type="ECO:0000313" key="2">
    <source>
        <dbReference type="Proteomes" id="UP000014074"/>
    </source>
</evidence>
<evidence type="ECO:0000313" key="1">
    <source>
        <dbReference type="EMBL" id="EON96389.1"/>
    </source>
</evidence>
<protein>
    <submittedName>
        <fullName evidence="1">Putative extracellular serine-rich protein</fullName>
    </submittedName>
</protein>
<sequence>MLGSINSPTSGNTLEAFIELGKKASESTIPPEAPLGGILTVNGTVIASLNGNVLNVTALDQDTIGRVPPPGQNMSDYIAGMAGGGPPNSYNWAPQISDNATEHLQILQWFDNILLEILFDGYNKLNGGAWTHVYPKSIVDILGALASQSLVHRSTATDSLQHYQKPVLGVCTYNLPTMNVDSFLHAALTVLLLEIGIILDIIGLVATTDPWMVPALATHLGSKSRMAGTVNLMQNHMAAAAPREVMMPAELAYSYAMNNYVSSCPDKMDWLGTPLPPLQFTNTQKLGSTDRVTSATIAIDASLQKDGQLFIAWIAAWGSLTFTPVQSDGSVQVPTSLYGHVWAVLVKQENVKLRDIPSVAVAGPEILWVAGM</sequence>
<dbReference type="KEGG" id="tmn:UCRPA7_8135"/>